<keyword evidence="4 6" id="KW-0808">Transferase</keyword>
<sequence>MEHLINKNLKKLELSGIRKITNMLVEYPNAINLTIGQPDFPTPTHVKEKAKEAIDANATSYTPNAGIVELRNAIAQFYKNQYELGYNPQDEIIVTHGASGALQIALRAILEEGCEVIVAAPAYPGYIPLVELCGAVPVCVDTVSSNFVLTADLIEKHLTDKTRCIILPSPCNPVGTIIEDSELQKIAALLKDKEIFVLSDEIYSELIYEKTHKSIASYEGMRDKTIVINGVSKSHSMTGWRIGYTLAPTYITKEMIKLNGYYISCASSISQYAALEALTNGLHDPIEMKKEYKIRRDYVYKRLIDMGIEVVKPDGAFYIFPSIKKYKMPSSEFCVRLLKEQGVATVPGSAFTSFGEGYIRISFAQPLDVLEKGMNGLEQFVKEISDSK</sequence>
<dbReference type="InterPro" id="IPR004838">
    <property type="entry name" value="NHTrfase_class1_PyrdxlP-BS"/>
</dbReference>
<dbReference type="PANTHER" id="PTHR46383:SF4">
    <property type="entry name" value="AMINOTRANSFERASE"/>
    <property type="match status" value="1"/>
</dbReference>
<dbReference type="RefSeq" id="WP_126660379.1">
    <property type="nucleotide sequence ID" value="NZ_RYYR01000032.1"/>
</dbReference>
<evidence type="ECO:0000313" key="8">
    <source>
        <dbReference type="EMBL" id="RUL48260.1"/>
    </source>
</evidence>
<accession>A0A3S0PMH6</accession>
<gene>
    <name evidence="8" type="ORF">EK386_17020</name>
</gene>
<dbReference type="Proteomes" id="UP000287910">
    <property type="component" value="Unassembled WGS sequence"/>
</dbReference>
<dbReference type="SUPFAM" id="SSF53383">
    <property type="entry name" value="PLP-dependent transferases"/>
    <property type="match status" value="1"/>
</dbReference>
<dbReference type="GO" id="GO:0030170">
    <property type="term" value="F:pyridoxal phosphate binding"/>
    <property type="evidence" value="ECO:0007669"/>
    <property type="project" value="InterPro"/>
</dbReference>
<evidence type="ECO:0000256" key="6">
    <source>
        <dbReference type="RuleBase" id="RU000481"/>
    </source>
</evidence>
<evidence type="ECO:0000313" key="9">
    <source>
        <dbReference type="Proteomes" id="UP000287910"/>
    </source>
</evidence>
<dbReference type="Pfam" id="PF00155">
    <property type="entry name" value="Aminotran_1_2"/>
    <property type="match status" value="1"/>
</dbReference>
<dbReference type="Gene3D" id="3.40.640.10">
    <property type="entry name" value="Type I PLP-dependent aspartate aminotransferase-like (Major domain)"/>
    <property type="match status" value="1"/>
</dbReference>
<dbReference type="Gene3D" id="3.90.1150.10">
    <property type="entry name" value="Aspartate Aminotransferase, domain 1"/>
    <property type="match status" value="1"/>
</dbReference>
<evidence type="ECO:0000256" key="4">
    <source>
        <dbReference type="ARBA" id="ARBA00022679"/>
    </source>
</evidence>
<comment type="cofactor">
    <cofactor evidence="1 6">
        <name>pyridoxal 5'-phosphate</name>
        <dbReference type="ChEBI" id="CHEBI:597326"/>
    </cofactor>
</comment>
<keyword evidence="9" id="KW-1185">Reference proteome</keyword>
<dbReference type="PROSITE" id="PS00105">
    <property type="entry name" value="AA_TRANSFER_CLASS_1"/>
    <property type="match status" value="1"/>
</dbReference>
<keyword evidence="3 6" id="KW-0032">Aminotransferase</keyword>
<proteinExistence type="inferred from homology"/>
<dbReference type="CDD" id="cd00609">
    <property type="entry name" value="AAT_like"/>
    <property type="match status" value="1"/>
</dbReference>
<evidence type="ECO:0000256" key="3">
    <source>
        <dbReference type="ARBA" id="ARBA00022576"/>
    </source>
</evidence>
<protein>
    <recommendedName>
        <fullName evidence="6">Aminotransferase</fullName>
        <ecNumber evidence="6">2.6.1.-</ecNumber>
    </recommendedName>
</protein>
<dbReference type="InterPro" id="IPR015422">
    <property type="entry name" value="PyrdxlP-dep_Trfase_small"/>
</dbReference>
<dbReference type="GO" id="GO:0006520">
    <property type="term" value="P:amino acid metabolic process"/>
    <property type="evidence" value="ECO:0007669"/>
    <property type="project" value="InterPro"/>
</dbReference>
<dbReference type="PANTHER" id="PTHR46383">
    <property type="entry name" value="ASPARTATE AMINOTRANSFERASE"/>
    <property type="match status" value="1"/>
</dbReference>
<name>A0A3S0PMH6_9BACI</name>
<dbReference type="NCBIfam" id="NF005817">
    <property type="entry name" value="PRK07683.1"/>
    <property type="match status" value="1"/>
</dbReference>
<dbReference type="EMBL" id="RYYR01000032">
    <property type="protein sequence ID" value="RUL48260.1"/>
    <property type="molecule type" value="Genomic_DNA"/>
</dbReference>
<evidence type="ECO:0000256" key="2">
    <source>
        <dbReference type="ARBA" id="ARBA00007441"/>
    </source>
</evidence>
<dbReference type="InterPro" id="IPR050596">
    <property type="entry name" value="AspAT/PAT-like"/>
</dbReference>
<dbReference type="InterPro" id="IPR015421">
    <property type="entry name" value="PyrdxlP-dep_Trfase_major"/>
</dbReference>
<organism evidence="8 9">
    <name type="scientific">Lysinibacillus antri</name>
    <dbReference type="NCBI Taxonomy" id="2498145"/>
    <lineage>
        <taxon>Bacteria</taxon>
        <taxon>Bacillati</taxon>
        <taxon>Bacillota</taxon>
        <taxon>Bacilli</taxon>
        <taxon>Bacillales</taxon>
        <taxon>Bacillaceae</taxon>
        <taxon>Lysinibacillus</taxon>
    </lineage>
</organism>
<evidence type="ECO:0000256" key="1">
    <source>
        <dbReference type="ARBA" id="ARBA00001933"/>
    </source>
</evidence>
<reference evidence="8 9" key="1">
    <citation type="submission" date="2018-12" db="EMBL/GenBank/DDBJ databases">
        <title>Lysinibacillus antri sp. nov., isolated from a cave soil.</title>
        <authorList>
            <person name="Narsing Rao M.P."/>
            <person name="Zhang H."/>
            <person name="Dong Z.-Y."/>
            <person name="Niu X.-K."/>
            <person name="Zhang K."/>
            <person name="Fang B.-Z."/>
            <person name="Kang Y.-Q."/>
            <person name="Xiao M."/>
            <person name="Li W.-J."/>
        </authorList>
    </citation>
    <scope>NUCLEOTIDE SEQUENCE [LARGE SCALE GENOMIC DNA]</scope>
    <source>
        <strain evidence="8 9">SYSU K30002</strain>
    </source>
</reference>
<dbReference type="GO" id="GO:0008483">
    <property type="term" value="F:transaminase activity"/>
    <property type="evidence" value="ECO:0007669"/>
    <property type="project" value="UniProtKB-KW"/>
</dbReference>
<feature type="domain" description="Aminotransferase class I/classII large" evidence="7">
    <location>
        <begin position="29"/>
        <end position="365"/>
    </location>
</feature>
<keyword evidence="5" id="KW-0663">Pyridoxal phosphate</keyword>
<comment type="caution">
    <text evidence="8">The sequence shown here is derived from an EMBL/GenBank/DDBJ whole genome shotgun (WGS) entry which is preliminary data.</text>
</comment>
<comment type="similarity">
    <text evidence="2 6">Belongs to the class-I pyridoxal-phosphate-dependent aminotransferase family.</text>
</comment>
<dbReference type="FunFam" id="3.40.640.10:FF:000033">
    <property type="entry name" value="Aspartate aminotransferase"/>
    <property type="match status" value="1"/>
</dbReference>
<evidence type="ECO:0000256" key="5">
    <source>
        <dbReference type="ARBA" id="ARBA00022898"/>
    </source>
</evidence>
<dbReference type="InterPro" id="IPR004839">
    <property type="entry name" value="Aminotransferase_I/II_large"/>
</dbReference>
<dbReference type="InterPro" id="IPR015424">
    <property type="entry name" value="PyrdxlP-dep_Trfase"/>
</dbReference>
<evidence type="ECO:0000259" key="7">
    <source>
        <dbReference type="Pfam" id="PF00155"/>
    </source>
</evidence>
<dbReference type="AlphaFoldDB" id="A0A3S0PMH6"/>
<dbReference type="EC" id="2.6.1.-" evidence="6"/>